<organism evidence="2 3">
    <name type="scientific">Panicum virgatum</name>
    <name type="common">Blackwell switchgrass</name>
    <dbReference type="NCBI Taxonomy" id="38727"/>
    <lineage>
        <taxon>Eukaryota</taxon>
        <taxon>Viridiplantae</taxon>
        <taxon>Streptophyta</taxon>
        <taxon>Embryophyta</taxon>
        <taxon>Tracheophyta</taxon>
        <taxon>Spermatophyta</taxon>
        <taxon>Magnoliopsida</taxon>
        <taxon>Liliopsida</taxon>
        <taxon>Poales</taxon>
        <taxon>Poaceae</taxon>
        <taxon>PACMAD clade</taxon>
        <taxon>Panicoideae</taxon>
        <taxon>Panicodae</taxon>
        <taxon>Paniceae</taxon>
        <taxon>Panicinae</taxon>
        <taxon>Panicum</taxon>
        <taxon>Panicum sect. Hiantes</taxon>
    </lineage>
</organism>
<dbReference type="Proteomes" id="UP000823388">
    <property type="component" value="Chromosome 6N"/>
</dbReference>
<feature type="region of interest" description="Disordered" evidence="1">
    <location>
        <begin position="1"/>
        <end position="42"/>
    </location>
</feature>
<accession>A0A8T0R4Y6</accession>
<evidence type="ECO:0000256" key="1">
    <source>
        <dbReference type="SAM" id="MobiDB-lite"/>
    </source>
</evidence>
<feature type="region of interest" description="Disordered" evidence="1">
    <location>
        <begin position="63"/>
        <end position="83"/>
    </location>
</feature>
<evidence type="ECO:0000313" key="3">
    <source>
        <dbReference type="Proteomes" id="UP000823388"/>
    </source>
</evidence>
<feature type="compositionally biased region" description="Basic residues" evidence="1">
    <location>
        <begin position="137"/>
        <end position="160"/>
    </location>
</feature>
<name>A0A8T0R4Y6_PANVG</name>
<comment type="caution">
    <text evidence="2">The sequence shown here is derived from an EMBL/GenBank/DDBJ whole genome shotgun (WGS) entry which is preliminary data.</text>
</comment>
<protein>
    <submittedName>
        <fullName evidence="2">Uncharacterized protein</fullName>
    </submittedName>
</protein>
<reference evidence="2" key="1">
    <citation type="submission" date="2020-05" db="EMBL/GenBank/DDBJ databases">
        <title>WGS assembly of Panicum virgatum.</title>
        <authorList>
            <person name="Lovell J.T."/>
            <person name="Jenkins J."/>
            <person name="Shu S."/>
            <person name="Juenger T.E."/>
            <person name="Schmutz J."/>
        </authorList>
    </citation>
    <scope>NUCLEOTIDE SEQUENCE</scope>
    <source>
        <strain evidence="2">AP13</strain>
    </source>
</reference>
<dbReference type="AlphaFoldDB" id="A0A8T0R4Y6"/>
<evidence type="ECO:0000313" key="2">
    <source>
        <dbReference type="EMBL" id="KAG2580198.1"/>
    </source>
</evidence>
<gene>
    <name evidence="2" type="ORF">PVAP13_6NG322701</name>
</gene>
<dbReference type="EMBL" id="CM029048">
    <property type="protein sequence ID" value="KAG2580198.1"/>
    <property type="molecule type" value="Genomic_DNA"/>
</dbReference>
<proteinExistence type="predicted"/>
<feature type="region of interest" description="Disordered" evidence="1">
    <location>
        <begin position="123"/>
        <end position="198"/>
    </location>
</feature>
<keyword evidence="3" id="KW-1185">Reference proteome</keyword>
<sequence length="198" mass="21690">MHPPLLISTAGRRKNQRSKGSSEGGGSTTRRKGHHRCDVRGGYGHRWYTCKDSNPEDKAVLLAESWPPKKKKKKTNEATNESTEIVAISGRPTPMYFPPSPIYKNNHACMLCRSVCGSSQPDALSIGPPVPPLQPTGKKKRVEKAKKDKRKGGNKPKGATKQKQALVPVPPQSPAMCTRSKALESPAMSTRSKRKILD</sequence>